<dbReference type="PANTHER" id="PTHR42852:SF18">
    <property type="entry name" value="CHROMOSOME UNDETERMINED SCAFFOLD_47, WHOLE GENOME SHOTGUN SEQUENCE"/>
    <property type="match status" value="1"/>
</dbReference>
<accession>A0ABW2UE53</accession>
<dbReference type="EMBL" id="JBHTFQ010000001">
    <property type="protein sequence ID" value="MFC7702939.1"/>
    <property type="molecule type" value="Genomic_DNA"/>
</dbReference>
<dbReference type="InterPro" id="IPR000866">
    <property type="entry name" value="AhpC/TSA"/>
</dbReference>
<dbReference type="InterPro" id="IPR036249">
    <property type="entry name" value="Thioredoxin-like_sf"/>
</dbReference>
<evidence type="ECO:0000256" key="2">
    <source>
        <dbReference type="SAM" id="SignalP"/>
    </source>
</evidence>
<dbReference type="InterPro" id="IPR013766">
    <property type="entry name" value="Thioredoxin_domain"/>
</dbReference>
<dbReference type="Gene3D" id="3.40.30.10">
    <property type="entry name" value="Glutaredoxin"/>
    <property type="match status" value="1"/>
</dbReference>
<dbReference type="Pfam" id="PF00578">
    <property type="entry name" value="AhpC-TSA"/>
    <property type="match status" value="1"/>
</dbReference>
<dbReference type="RefSeq" id="WP_377398226.1">
    <property type="nucleotide sequence ID" value="NZ_JBHTFQ010000001.1"/>
</dbReference>
<keyword evidence="5" id="KW-1185">Reference proteome</keyword>
<dbReference type="InterPro" id="IPR050553">
    <property type="entry name" value="Thioredoxin_ResA/DsbE_sf"/>
</dbReference>
<feature type="signal peptide" evidence="2">
    <location>
        <begin position="1"/>
        <end position="21"/>
    </location>
</feature>
<keyword evidence="1" id="KW-0676">Redox-active center</keyword>
<feature type="chain" id="PRO_5045732516" evidence="2">
    <location>
        <begin position="22"/>
        <end position="183"/>
    </location>
</feature>
<dbReference type="PROSITE" id="PS51352">
    <property type="entry name" value="THIOREDOXIN_2"/>
    <property type="match status" value="1"/>
</dbReference>
<evidence type="ECO:0000256" key="1">
    <source>
        <dbReference type="ARBA" id="ARBA00023284"/>
    </source>
</evidence>
<proteinExistence type="predicted"/>
<comment type="caution">
    <text evidence="4">The sequence shown here is derived from an EMBL/GenBank/DDBJ whole genome shotgun (WGS) entry which is preliminary data.</text>
</comment>
<gene>
    <name evidence="4" type="ORF">ACFQXB_01875</name>
</gene>
<protein>
    <submittedName>
        <fullName evidence="4">TlpA disulfide reductase family protein</fullName>
    </submittedName>
</protein>
<organism evidence="4 5">
    <name type="scientific">Plastorhodobacter daqingensis</name>
    <dbReference type="NCBI Taxonomy" id="1387281"/>
    <lineage>
        <taxon>Bacteria</taxon>
        <taxon>Pseudomonadati</taxon>
        <taxon>Pseudomonadota</taxon>
        <taxon>Alphaproteobacteria</taxon>
        <taxon>Rhodobacterales</taxon>
        <taxon>Paracoccaceae</taxon>
        <taxon>Plastorhodobacter</taxon>
    </lineage>
</organism>
<feature type="domain" description="Thioredoxin" evidence="3">
    <location>
        <begin position="40"/>
        <end position="182"/>
    </location>
</feature>
<dbReference type="SUPFAM" id="SSF52833">
    <property type="entry name" value="Thioredoxin-like"/>
    <property type="match status" value="1"/>
</dbReference>
<evidence type="ECO:0000313" key="4">
    <source>
        <dbReference type="EMBL" id="MFC7702939.1"/>
    </source>
</evidence>
<dbReference type="PANTHER" id="PTHR42852">
    <property type="entry name" value="THIOL:DISULFIDE INTERCHANGE PROTEIN DSBE"/>
    <property type="match status" value="1"/>
</dbReference>
<dbReference type="InterPro" id="IPR017937">
    <property type="entry name" value="Thioredoxin_CS"/>
</dbReference>
<name>A0ABW2UE53_9RHOB</name>
<dbReference type="Proteomes" id="UP001596516">
    <property type="component" value="Unassembled WGS sequence"/>
</dbReference>
<sequence length="183" mass="19864">MRLIRLAVLYTALALGANAAAAQESLQALRDGDMRKLSFHDMPRMVPDIALLDAGDAEQRLSDYHGKIVVLNFWATWCAPCRHEMPSLDRLEAALGGPDLAVVPVATGRNPVPAIERFFTEAEVTRLPILRDPRSALSREMGVLGLPVTVILDRDGREVARLTGDADWDSASAKAILAALIAQ</sequence>
<keyword evidence="2" id="KW-0732">Signal</keyword>
<reference evidence="5" key="1">
    <citation type="journal article" date="2019" name="Int. J. Syst. Evol. Microbiol.">
        <title>The Global Catalogue of Microorganisms (GCM) 10K type strain sequencing project: providing services to taxonomists for standard genome sequencing and annotation.</title>
        <authorList>
            <consortium name="The Broad Institute Genomics Platform"/>
            <consortium name="The Broad Institute Genome Sequencing Center for Infectious Disease"/>
            <person name="Wu L."/>
            <person name="Ma J."/>
        </authorList>
    </citation>
    <scope>NUCLEOTIDE SEQUENCE [LARGE SCALE GENOMIC DNA]</scope>
    <source>
        <strain evidence="5">CGMCC 1.12750</strain>
    </source>
</reference>
<evidence type="ECO:0000313" key="5">
    <source>
        <dbReference type="Proteomes" id="UP001596516"/>
    </source>
</evidence>
<dbReference type="PROSITE" id="PS00194">
    <property type="entry name" value="THIOREDOXIN_1"/>
    <property type="match status" value="1"/>
</dbReference>
<evidence type="ECO:0000259" key="3">
    <source>
        <dbReference type="PROSITE" id="PS51352"/>
    </source>
</evidence>
<dbReference type="CDD" id="cd02966">
    <property type="entry name" value="TlpA_like_family"/>
    <property type="match status" value="1"/>
</dbReference>